<organism evidence="2 3">
    <name type="scientific">Trifolium medium</name>
    <dbReference type="NCBI Taxonomy" id="97028"/>
    <lineage>
        <taxon>Eukaryota</taxon>
        <taxon>Viridiplantae</taxon>
        <taxon>Streptophyta</taxon>
        <taxon>Embryophyta</taxon>
        <taxon>Tracheophyta</taxon>
        <taxon>Spermatophyta</taxon>
        <taxon>Magnoliopsida</taxon>
        <taxon>eudicotyledons</taxon>
        <taxon>Gunneridae</taxon>
        <taxon>Pentapetalae</taxon>
        <taxon>rosids</taxon>
        <taxon>fabids</taxon>
        <taxon>Fabales</taxon>
        <taxon>Fabaceae</taxon>
        <taxon>Papilionoideae</taxon>
        <taxon>50 kb inversion clade</taxon>
        <taxon>NPAAA clade</taxon>
        <taxon>Hologalegina</taxon>
        <taxon>IRL clade</taxon>
        <taxon>Trifolieae</taxon>
        <taxon>Trifolium</taxon>
    </lineage>
</organism>
<protein>
    <submittedName>
        <fullName evidence="2">Uncharacterized protein</fullName>
    </submittedName>
</protein>
<reference evidence="2 3" key="1">
    <citation type="journal article" date="2018" name="Front. Plant Sci.">
        <title>Red Clover (Trifolium pratense) and Zigzag Clover (T. medium) - A Picture of Genomic Similarities and Differences.</title>
        <authorList>
            <person name="Dluhosova J."/>
            <person name="Istvanek J."/>
            <person name="Nedelnik J."/>
            <person name="Repkova J."/>
        </authorList>
    </citation>
    <scope>NUCLEOTIDE SEQUENCE [LARGE SCALE GENOMIC DNA]</scope>
    <source>
        <strain evidence="3">cv. 10/8</strain>
        <tissue evidence="2">Leaf</tissue>
    </source>
</reference>
<feature type="non-terminal residue" evidence="2">
    <location>
        <position position="21"/>
    </location>
</feature>
<name>A0A392U214_9FABA</name>
<comment type="caution">
    <text evidence="2">The sequence shown here is derived from an EMBL/GenBank/DDBJ whole genome shotgun (WGS) entry which is preliminary data.</text>
</comment>
<dbReference type="Proteomes" id="UP000265520">
    <property type="component" value="Unassembled WGS sequence"/>
</dbReference>
<evidence type="ECO:0000256" key="1">
    <source>
        <dbReference type="SAM" id="MobiDB-lite"/>
    </source>
</evidence>
<proteinExistence type="predicted"/>
<feature type="compositionally biased region" description="Basic and acidic residues" evidence="1">
    <location>
        <begin position="1"/>
        <end position="15"/>
    </location>
</feature>
<feature type="region of interest" description="Disordered" evidence="1">
    <location>
        <begin position="1"/>
        <end position="21"/>
    </location>
</feature>
<evidence type="ECO:0000313" key="2">
    <source>
        <dbReference type="EMBL" id="MCI66797.1"/>
    </source>
</evidence>
<dbReference type="AlphaFoldDB" id="A0A392U214"/>
<accession>A0A392U214</accession>
<keyword evidence="3" id="KW-1185">Reference proteome</keyword>
<evidence type="ECO:0000313" key="3">
    <source>
        <dbReference type="Proteomes" id="UP000265520"/>
    </source>
</evidence>
<dbReference type="EMBL" id="LXQA010702468">
    <property type="protein sequence ID" value="MCI66797.1"/>
    <property type="molecule type" value="Genomic_DNA"/>
</dbReference>
<sequence length="21" mass="2285">MASASHHDDGDHDTVPRSPPR</sequence>